<gene>
    <name evidence="2" type="ORF">ACFQ11_34215</name>
</gene>
<dbReference type="EMBL" id="JBHTJA010000138">
    <property type="protein sequence ID" value="MFD0905473.1"/>
    <property type="molecule type" value="Genomic_DNA"/>
</dbReference>
<evidence type="ECO:0000313" key="2">
    <source>
        <dbReference type="EMBL" id="MFD0905473.1"/>
    </source>
</evidence>
<feature type="compositionally biased region" description="Low complexity" evidence="1">
    <location>
        <begin position="1"/>
        <end position="21"/>
    </location>
</feature>
<accession>A0ABW3F2Y4</accession>
<organism evidence="2 3">
    <name type="scientific">Actinomadura sediminis</name>
    <dbReference type="NCBI Taxonomy" id="1038904"/>
    <lineage>
        <taxon>Bacteria</taxon>
        <taxon>Bacillati</taxon>
        <taxon>Actinomycetota</taxon>
        <taxon>Actinomycetes</taxon>
        <taxon>Streptosporangiales</taxon>
        <taxon>Thermomonosporaceae</taxon>
        <taxon>Actinomadura</taxon>
    </lineage>
</organism>
<evidence type="ECO:0000256" key="1">
    <source>
        <dbReference type="SAM" id="MobiDB-lite"/>
    </source>
</evidence>
<proteinExistence type="predicted"/>
<dbReference type="RefSeq" id="WP_378306429.1">
    <property type="nucleotide sequence ID" value="NZ_JBHTJA010000138.1"/>
</dbReference>
<dbReference type="Proteomes" id="UP001596972">
    <property type="component" value="Unassembled WGS sequence"/>
</dbReference>
<name>A0ABW3F2Y4_9ACTN</name>
<sequence>MTDPASPAASAPRSGARRLPGLPAPRPRRRTVRRAPAPRPVPSPRVRPSAWTLYARWEWHRATRRS</sequence>
<protein>
    <submittedName>
        <fullName evidence="2">Uncharacterized protein</fullName>
    </submittedName>
</protein>
<feature type="region of interest" description="Disordered" evidence="1">
    <location>
        <begin position="1"/>
        <end position="46"/>
    </location>
</feature>
<comment type="caution">
    <text evidence="2">The sequence shown here is derived from an EMBL/GenBank/DDBJ whole genome shotgun (WGS) entry which is preliminary data.</text>
</comment>
<evidence type="ECO:0000313" key="3">
    <source>
        <dbReference type="Proteomes" id="UP001596972"/>
    </source>
</evidence>
<reference evidence="3" key="1">
    <citation type="journal article" date="2019" name="Int. J. Syst. Evol. Microbiol.">
        <title>The Global Catalogue of Microorganisms (GCM) 10K type strain sequencing project: providing services to taxonomists for standard genome sequencing and annotation.</title>
        <authorList>
            <consortium name="The Broad Institute Genomics Platform"/>
            <consortium name="The Broad Institute Genome Sequencing Center for Infectious Disease"/>
            <person name="Wu L."/>
            <person name="Ma J."/>
        </authorList>
    </citation>
    <scope>NUCLEOTIDE SEQUENCE [LARGE SCALE GENOMIC DNA]</scope>
    <source>
        <strain evidence="3">JCM 31202</strain>
    </source>
</reference>
<keyword evidence="3" id="KW-1185">Reference proteome</keyword>